<evidence type="ECO:0000256" key="4">
    <source>
        <dbReference type="SAM" id="MobiDB-lite"/>
    </source>
</evidence>
<dbReference type="CDD" id="cd06170">
    <property type="entry name" value="LuxR_C_like"/>
    <property type="match status" value="1"/>
</dbReference>
<dbReference type="PROSITE" id="PS50043">
    <property type="entry name" value="HTH_LUXR_2"/>
    <property type="match status" value="1"/>
</dbReference>
<evidence type="ECO:0000313" key="6">
    <source>
        <dbReference type="EMBL" id="MDQ0937478.1"/>
    </source>
</evidence>
<organism evidence="6 7">
    <name type="scientific">Streptomyces turgidiscabies</name>
    <dbReference type="NCBI Taxonomy" id="85558"/>
    <lineage>
        <taxon>Bacteria</taxon>
        <taxon>Bacillati</taxon>
        <taxon>Actinomycetota</taxon>
        <taxon>Actinomycetes</taxon>
        <taxon>Kitasatosporales</taxon>
        <taxon>Streptomycetaceae</taxon>
        <taxon>Streptomyces</taxon>
    </lineage>
</organism>
<dbReference type="InterPro" id="IPR016032">
    <property type="entry name" value="Sig_transdc_resp-reg_C-effctor"/>
</dbReference>
<protein>
    <submittedName>
        <fullName evidence="6">DNA-binding CsgD family transcriptional regulator</fullName>
    </submittedName>
</protein>
<dbReference type="Proteomes" id="UP001223072">
    <property type="component" value="Unassembled WGS sequence"/>
</dbReference>
<keyword evidence="1" id="KW-0805">Transcription regulation</keyword>
<dbReference type="GO" id="GO:0003677">
    <property type="term" value="F:DNA binding"/>
    <property type="evidence" value="ECO:0007669"/>
    <property type="project" value="UniProtKB-KW"/>
</dbReference>
<accession>A0ABU0RZP7</accession>
<feature type="domain" description="HTH luxR-type" evidence="5">
    <location>
        <begin position="42"/>
        <end position="107"/>
    </location>
</feature>
<dbReference type="PRINTS" id="PR00038">
    <property type="entry name" value="HTHLUXR"/>
</dbReference>
<sequence length="112" mass="12097">MNTGTYAKKIPSRAISAVTVPVAAREPAATPLESVMSETAPPPPRPAALSPREEEVLAHLAQGCTYRMIARRMGLSPHTVDTYVRRLRGKTGSVNRIQLAHLAFQLGYGPGY</sequence>
<evidence type="ECO:0000259" key="5">
    <source>
        <dbReference type="PROSITE" id="PS50043"/>
    </source>
</evidence>
<proteinExistence type="predicted"/>
<evidence type="ECO:0000313" key="7">
    <source>
        <dbReference type="Proteomes" id="UP001223072"/>
    </source>
</evidence>
<dbReference type="SMART" id="SM00421">
    <property type="entry name" value="HTH_LUXR"/>
    <property type="match status" value="1"/>
</dbReference>
<dbReference type="InterPro" id="IPR000792">
    <property type="entry name" value="Tscrpt_reg_LuxR_C"/>
</dbReference>
<evidence type="ECO:0000256" key="1">
    <source>
        <dbReference type="ARBA" id="ARBA00023015"/>
    </source>
</evidence>
<feature type="region of interest" description="Disordered" evidence="4">
    <location>
        <begin position="28"/>
        <end position="49"/>
    </location>
</feature>
<dbReference type="Pfam" id="PF00196">
    <property type="entry name" value="GerE"/>
    <property type="match status" value="1"/>
</dbReference>
<keyword evidence="7" id="KW-1185">Reference proteome</keyword>
<name>A0ABU0RZP7_9ACTN</name>
<keyword evidence="3" id="KW-0804">Transcription</keyword>
<dbReference type="EMBL" id="JAUSZS010000008">
    <property type="protein sequence ID" value="MDQ0937478.1"/>
    <property type="molecule type" value="Genomic_DNA"/>
</dbReference>
<dbReference type="PANTHER" id="PTHR44688:SF16">
    <property type="entry name" value="DNA-BINDING TRANSCRIPTIONAL ACTIVATOR DEVR_DOSR"/>
    <property type="match status" value="1"/>
</dbReference>
<reference evidence="6 7" key="1">
    <citation type="submission" date="2023-07" db="EMBL/GenBank/DDBJ databases">
        <title>Comparative genomics of wheat-associated soil bacteria to identify genetic determinants of phenazine resistance.</title>
        <authorList>
            <person name="Mouncey N."/>
        </authorList>
    </citation>
    <scope>NUCLEOTIDE SEQUENCE [LARGE SCALE GENOMIC DNA]</scope>
    <source>
        <strain evidence="6 7">W2I16</strain>
    </source>
</reference>
<comment type="caution">
    <text evidence="6">The sequence shown here is derived from an EMBL/GenBank/DDBJ whole genome shotgun (WGS) entry which is preliminary data.</text>
</comment>
<dbReference type="SUPFAM" id="SSF46894">
    <property type="entry name" value="C-terminal effector domain of the bipartite response regulators"/>
    <property type="match status" value="1"/>
</dbReference>
<dbReference type="Gene3D" id="1.10.10.10">
    <property type="entry name" value="Winged helix-like DNA-binding domain superfamily/Winged helix DNA-binding domain"/>
    <property type="match status" value="1"/>
</dbReference>
<evidence type="ECO:0000256" key="3">
    <source>
        <dbReference type="ARBA" id="ARBA00023163"/>
    </source>
</evidence>
<keyword evidence="2 6" id="KW-0238">DNA-binding</keyword>
<evidence type="ECO:0000256" key="2">
    <source>
        <dbReference type="ARBA" id="ARBA00023125"/>
    </source>
</evidence>
<gene>
    <name evidence="6" type="ORF">QFZ49_007453</name>
</gene>
<dbReference type="PANTHER" id="PTHR44688">
    <property type="entry name" value="DNA-BINDING TRANSCRIPTIONAL ACTIVATOR DEVR_DOSR"/>
    <property type="match status" value="1"/>
</dbReference>
<dbReference type="PROSITE" id="PS00622">
    <property type="entry name" value="HTH_LUXR_1"/>
    <property type="match status" value="1"/>
</dbReference>
<dbReference type="InterPro" id="IPR036388">
    <property type="entry name" value="WH-like_DNA-bd_sf"/>
</dbReference>